<dbReference type="InterPro" id="IPR013321">
    <property type="entry name" value="Arc_rbn_hlx_hlx"/>
</dbReference>
<evidence type="ECO:0000313" key="1">
    <source>
        <dbReference type="EMBL" id="AFZ16460.1"/>
    </source>
</evidence>
<dbReference type="HOGENOM" id="CLU_2917517_0_0_3"/>
<dbReference type="EMBL" id="CP003630">
    <property type="protein sequence ID" value="AFZ16460.1"/>
    <property type="molecule type" value="Genomic_DNA"/>
</dbReference>
<dbReference type="Pfam" id="PF09274">
    <property type="entry name" value="ParG"/>
    <property type="match status" value="1"/>
</dbReference>
<dbReference type="eggNOG" id="ENOG5033HSA">
    <property type="taxonomic scope" value="Bacteria"/>
</dbReference>
<dbReference type="GO" id="GO:0006355">
    <property type="term" value="P:regulation of DNA-templated transcription"/>
    <property type="evidence" value="ECO:0007669"/>
    <property type="project" value="InterPro"/>
</dbReference>
<proteinExistence type="predicted"/>
<dbReference type="AlphaFoldDB" id="K9W7U5"/>
<dbReference type="RefSeq" id="WP_015180624.1">
    <property type="nucleotide sequence ID" value="NC_019738.1"/>
</dbReference>
<accession>K9W7U5</accession>
<dbReference type="SUPFAM" id="SSF47598">
    <property type="entry name" value="Ribbon-helix-helix"/>
    <property type="match status" value="1"/>
</dbReference>
<keyword evidence="2" id="KW-1185">Reference proteome</keyword>
<dbReference type="KEGG" id="mic:Mic7113_0542"/>
<reference evidence="1 2" key="1">
    <citation type="submission" date="2012-06" db="EMBL/GenBank/DDBJ databases">
        <title>Finished chromosome of genome of Microcoleus sp. PCC 7113.</title>
        <authorList>
            <consortium name="US DOE Joint Genome Institute"/>
            <person name="Gugger M."/>
            <person name="Coursin T."/>
            <person name="Rippka R."/>
            <person name="Tandeau De Marsac N."/>
            <person name="Huntemann M."/>
            <person name="Wei C.-L."/>
            <person name="Han J."/>
            <person name="Detter J.C."/>
            <person name="Han C."/>
            <person name="Tapia R."/>
            <person name="Chen A."/>
            <person name="Kyrpides N."/>
            <person name="Mavromatis K."/>
            <person name="Markowitz V."/>
            <person name="Szeto E."/>
            <person name="Ivanova N."/>
            <person name="Pagani I."/>
            <person name="Pati A."/>
            <person name="Goodwin L."/>
            <person name="Nordberg H.P."/>
            <person name="Cantor M.N."/>
            <person name="Hua S.X."/>
            <person name="Woyke T."/>
            <person name="Kerfeld C.A."/>
        </authorList>
    </citation>
    <scope>NUCLEOTIDE SEQUENCE [LARGE SCALE GENOMIC DNA]</scope>
    <source>
        <strain evidence="1 2">PCC 7113</strain>
    </source>
</reference>
<protein>
    <submittedName>
        <fullName evidence="1">ParG</fullName>
    </submittedName>
</protein>
<organism evidence="1 2">
    <name type="scientific">Allocoleopsis franciscana PCC 7113</name>
    <dbReference type="NCBI Taxonomy" id="1173027"/>
    <lineage>
        <taxon>Bacteria</taxon>
        <taxon>Bacillati</taxon>
        <taxon>Cyanobacteriota</taxon>
        <taxon>Cyanophyceae</taxon>
        <taxon>Coleofasciculales</taxon>
        <taxon>Coleofasciculaceae</taxon>
        <taxon>Allocoleopsis</taxon>
        <taxon>Allocoleopsis franciscana</taxon>
    </lineage>
</organism>
<evidence type="ECO:0000313" key="2">
    <source>
        <dbReference type="Proteomes" id="UP000010471"/>
    </source>
</evidence>
<gene>
    <name evidence="1" type="ORF">Mic7113_0542</name>
</gene>
<dbReference type="Gene3D" id="1.10.1220.10">
    <property type="entry name" value="Met repressor-like"/>
    <property type="match status" value="1"/>
</dbReference>
<dbReference type="InterPro" id="IPR010985">
    <property type="entry name" value="Ribbon_hlx_hlx"/>
</dbReference>
<dbReference type="Proteomes" id="UP000010471">
    <property type="component" value="Chromosome"/>
</dbReference>
<dbReference type="InterPro" id="IPR015354">
    <property type="entry name" value="DNA_partition_ParG"/>
</dbReference>
<dbReference type="OrthoDB" id="517775at2"/>
<sequence>MSEAENPVFVRGRVPESVRARFKATCALEGRDMSDVLKELIEKWLEEHENPSPGGKKGKGD</sequence>
<name>K9W7U5_9CYAN</name>